<evidence type="ECO:0000313" key="3">
    <source>
        <dbReference type="Proteomes" id="UP001191082"/>
    </source>
</evidence>
<proteinExistence type="predicted"/>
<name>A0ABY2X8Q7_9RHOB</name>
<feature type="transmembrane region" description="Helical" evidence="1">
    <location>
        <begin position="35"/>
        <end position="64"/>
    </location>
</feature>
<organism evidence="2 3">
    <name type="scientific">Arenibacterium halophilum</name>
    <dbReference type="NCBI Taxonomy" id="2583821"/>
    <lineage>
        <taxon>Bacteria</taxon>
        <taxon>Pseudomonadati</taxon>
        <taxon>Pseudomonadota</taxon>
        <taxon>Alphaproteobacteria</taxon>
        <taxon>Rhodobacterales</taxon>
        <taxon>Paracoccaceae</taxon>
        <taxon>Arenibacterium</taxon>
    </lineage>
</organism>
<dbReference type="InterPro" id="IPR018919">
    <property type="entry name" value="DUF2484"/>
</dbReference>
<accession>A0ABY2X8Q7</accession>
<protein>
    <submittedName>
        <fullName evidence="2">DUF2484 family protein</fullName>
    </submittedName>
</protein>
<dbReference type="EMBL" id="VCPC01000002">
    <property type="protein sequence ID" value="TMV12762.1"/>
    <property type="molecule type" value="Genomic_DNA"/>
</dbReference>
<keyword evidence="3" id="KW-1185">Reference proteome</keyword>
<dbReference type="RefSeq" id="WP_138863317.1">
    <property type="nucleotide sequence ID" value="NZ_VCPC01000002.1"/>
</dbReference>
<keyword evidence="1" id="KW-0812">Transmembrane</keyword>
<reference evidence="2 3" key="1">
    <citation type="submission" date="2019-05" db="EMBL/GenBank/DDBJ databases">
        <title>Marivita sp. nov. isolated from sea sediment.</title>
        <authorList>
            <person name="Kim W."/>
        </authorList>
    </citation>
    <scope>NUCLEOTIDE SEQUENCE [LARGE SCALE GENOMIC DNA]</scope>
    <source>
        <strain evidence="2 3">CAU 1492</strain>
    </source>
</reference>
<dbReference type="Proteomes" id="UP001191082">
    <property type="component" value="Unassembled WGS sequence"/>
</dbReference>
<gene>
    <name evidence="2" type="ORF">FGK64_08125</name>
</gene>
<keyword evidence="1" id="KW-1133">Transmembrane helix</keyword>
<sequence>MSTSILLAAAWVFAATAVAFLPLRLQMVPGLALMIAAPLVIAYLGFQHGAVAAIAGTAGFISMFRQPLRHFLGRLRRRAQEPVE</sequence>
<keyword evidence="1" id="KW-0472">Membrane</keyword>
<evidence type="ECO:0000313" key="2">
    <source>
        <dbReference type="EMBL" id="TMV12762.1"/>
    </source>
</evidence>
<evidence type="ECO:0000256" key="1">
    <source>
        <dbReference type="SAM" id="Phobius"/>
    </source>
</evidence>
<dbReference type="Pfam" id="PF10658">
    <property type="entry name" value="DUF2484"/>
    <property type="match status" value="1"/>
</dbReference>
<comment type="caution">
    <text evidence="2">The sequence shown here is derived from an EMBL/GenBank/DDBJ whole genome shotgun (WGS) entry which is preliminary data.</text>
</comment>